<dbReference type="AlphaFoldDB" id="A0A4Y8SFQ2"/>
<proteinExistence type="predicted"/>
<keyword evidence="3" id="KW-1185">Reference proteome</keyword>
<dbReference type="Proteomes" id="UP000297540">
    <property type="component" value="Unassembled WGS sequence"/>
</dbReference>
<evidence type="ECO:0000256" key="1">
    <source>
        <dbReference type="SAM" id="SignalP"/>
    </source>
</evidence>
<organism evidence="2 3">
    <name type="scientific">Mucilaginibacter psychrotolerans</name>
    <dbReference type="NCBI Taxonomy" id="1524096"/>
    <lineage>
        <taxon>Bacteria</taxon>
        <taxon>Pseudomonadati</taxon>
        <taxon>Bacteroidota</taxon>
        <taxon>Sphingobacteriia</taxon>
        <taxon>Sphingobacteriales</taxon>
        <taxon>Sphingobacteriaceae</taxon>
        <taxon>Mucilaginibacter</taxon>
    </lineage>
</organism>
<dbReference type="OrthoDB" id="9971330at2"/>
<feature type="chain" id="PRO_5021474529" description="Lipoprotein" evidence="1">
    <location>
        <begin position="27"/>
        <end position="73"/>
    </location>
</feature>
<name>A0A4Y8SFQ2_9SPHI</name>
<evidence type="ECO:0000313" key="3">
    <source>
        <dbReference type="Proteomes" id="UP000297540"/>
    </source>
</evidence>
<reference evidence="2 3" key="1">
    <citation type="journal article" date="2017" name="Int. J. Syst. Evol. Microbiol.">
        <title>Mucilaginibacterpsychrotolerans sp. nov., isolated from peatlands.</title>
        <authorList>
            <person name="Deng Y."/>
            <person name="Shen L."/>
            <person name="Xu B."/>
            <person name="Liu Y."/>
            <person name="Gu Z."/>
            <person name="Liu H."/>
            <person name="Zhou Y."/>
        </authorList>
    </citation>
    <scope>NUCLEOTIDE SEQUENCE [LARGE SCALE GENOMIC DNA]</scope>
    <source>
        <strain evidence="2 3">NH7-4</strain>
    </source>
</reference>
<feature type="signal peptide" evidence="1">
    <location>
        <begin position="1"/>
        <end position="26"/>
    </location>
</feature>
<accession>A0A4Y8SFQ2</accession>
<dbReference type="EMBL" id="SOZE01000011">
    <property type="protein sequence ID" value="TFF37357.1"/>
    <property type="molecule type" value="Genomic_DNA"/>
</dbReference>
<comment type="caution">
    <text evidence="2">The sequence shown here is derived from an EMBL/GenBank/DDBJ whole genome shotgun (WGS) entry which is preliminary data.</text>
</comment>
<dbReference type="PROSITE" id="PS51257">
    <property type="entry name" value="PROKAR_LIPOPROTEIN"/>
    <property type="match status" value="1"/>
</dbReference>
<sequence>MIGKKIIFKVLAIMAVMLAVTAACFAQCDPFIDPNCEDIDVETPLDQWVFYLAVIPFAIGIKKIYDNNKEDII</sequence>
<protein>
    <recommendedName>
        <fullName evidence="4">Lipoprotein</fullName>
    </recommendedName>
</protein>
<keyword evidence="1" id="KW-0732">Signal</keyword>
<evidence type="ECO:0000313" key="2">
    <source>
        <dbReference type="EMBL" id="TFF37357.1"/>
    </source>
</evidence>
<dbReference type="RefSeq" id="WP_133231123.1">
    <property type="nucleotide sequence ID" value="NZ_SOZE01000011.1"/>
</dbReference>
<gene>
    <name evidence="2" type="ORF">E2R66_13075</name>
</gene>
<evidence type="ECO:0008006" key="4">
    <source>
        <dbReference type="Google" id="ProtNLM"/>
    </source>
</evidence>